<accession>A0A5Q0C7V0</accession>
<dbReference type="InterPro" id="IPR044068">
    <property type="entry name" value="CB"/>
</dbReference>
<dbReference type="InterPro" id="IPR010998">
    <property type="entry name" value="Integrase_recombinase_N"/>
</dbReference>
<dbReference type="InterPro" id="IPR013762">
    <property type="entry name" value="Integrase-like_cat_sf"/>
</dbReference>
<evidence type="ECO:0000256" key="3">
    <source>
        <dbReference type="ARBA" id="ARBA00023125"/>
    </source>
</evidence>
<evidence type="ECO:0000259" key="6">
    <source>
        <dbReference type="PROSITE" id="PS51898"/>
    </source>
</evidence>
<dbReference type="PANTHER" id="PTHR30349:SF64">
    <property type="entry name" value="PROPHAGE INTEGRASE INTD-RELATED"/>
    <property type="match status" value="1"/>
</dbReference>
<comment type="similarity">
    <text evidence="1">Belongs to the 'phage' integrase family.</text>
</comment>
<evidence type="ECO:0000256" key="5">
    <source>
        <dbReference type="PROSITE-ProRule" id="PRU01248"/>
    </source>
</evidence>
<feature type="domain" description="Tyr recombinase" evidence="6">
    <location>
        <begin position="170"/>
        <end position="422"/>
    </location>
</feature>
<dbReference type="OrthoDB" id="8421604at2"/>
<dbReference type="KEGG" id="rgr:FZ934_04230"/>
<dbReference type="InterPro" id="IPR002104">
    <property type="entry name" value="Integrase_catalytic"/>
</dbReference>
<evidence type="ECO:0000313" key="8">
    <source>
        <dbReference type="EMBL" id="QFY59709.1"/>
    </source>
</evidence>
<dbReference type="Gene3D" id="1.10.443.10">
    <property type="entry name" value="Intergrase catalytic core"/>
    <property type="match status" value="1"/>
</dbReference>
<evidence type="ECO:0000313" key="9">
    <source>
        <dbReference type="Proteomes" id="UP000326881"/>
    </source>
</evidence>
<organism evidence="8 9">
    <name type="scientific">Rhizobium grahamii</name>
    <dbReference type="NCBI Taxonomy" id="1120045"/>
    <lineage>
        <taxon>Bacteria</taxon>
        <taxon>Pseudomonadati</taxon>
        <taxon>Pseudomonadota</taxon>
        <taxon>Alphaproteobacteria</taxon>
        <taxon>Hyphomicrobiales</taxon>
        <taxon>Rhizobiaceae</taxon>
        <taxon>Rhizobium/Agrobacterium group</taxon>
        <taxon>Rhizobium</taxon>
    </lineage>
</organism>
<dbReference type="SUPFAM" id="SSF56349">
    <property type="entry name" value="DNA breaking-rejoining enzymes"/>
    <property type="match status" value="1"/>
</dbReference>
<evidence type="ECO:0000256" key="2">
    <source>
        <dbReference type="ARBA" id="ARBA00022908"/>
    </source>
</evidence>
<name>A0A5Q0C7V0_9HYPH</name>
<dbReference type="GO" id="GO:0003677">
    <property type="term" value="F:DNA binding"/>
    <property type="evidence" value="ECO:0007669"/>
    <property type="project" value="UniProtKB-UniRule"/>
</dbReference>
<dbReference type="GO" id="GO:0006310">
    <property type="term" value="P:DNA recombination"/>
    <property type="evidence" value="ECO:0007669"/>
    <property type="project" value="UniProtKB-KW"/>
</dbReference>
<evidence type="ECO:0000256" key="1">
    <source>
        <dbReference type="ARBA" id="ARBA00008857"/>
    </source>
</evidence>
<dbReference type="Proteomes" id="UP000326881">
    <property type="component" value="Chromosome"/>
</dbReference>
<feature type="domain" description="Core-binding (CB)" evidence="7">
    <location>
        <begin position="42"/>
        <end position="144"/>
    </location>
</feature>
<dbReference type="GO" id="GO:0015074">
    <property type="term" value="P:DNA integration"/>
    <property type="evidence" value="ECO:0007669"/>
    <property type="project" value="UniProtKB-KW"/>
</dbReference>
<dbReference type="EMBL" id="CP043498">
    <property type="protein sequence ID" value="QFY59709.1"/>
    <property type="molecule type" value="Genomic_DNA"/>
</dbReference>
<keyword evidence="4" id="KW-0233">DNA recombination</keyword>
<evidence type="ECO:0000256" key="4">
    <source>
        <dbReference type="ARBA" id="ARBA00023172"/>
    </source>
</evidence>
<dbReference type="PANTHER" id="PTHR30349">
    <property type="entry name" value="PHAGE INTEGRASE-RELATED"/>
    <property type="match status" value="1"/>
</dbReference>
<keyword evidence="3 5" id="KW-0238">DNA-binding</keyword>
<evidence type="ECO:0000259" key="7">
    <source>
        <dbReference type="PROSITE" id="PS51900"/>
    </source>
</evidence>
<dbReference type="InterPro" id="IPR011010">
    <property type="entry name" value="DNA_brk_join_enz"/>
</dbReference>
<reference evidence="8 9" key="1">
    <citation type="submission" date="2019-08" db="EMBL/GenBank/DDBJ databases">
        <title>Prosopis cineraria nodule microbiome.</title>
        <authorList>
            <person name="Ali R."/>
            <person name="Chaluvadi S.R."/>
            <person name="Wang X."/>
        </authorList>
    </citation>
    <scope>NUCLEOTIDE SEQUENCE [LARGE SCALE GENOMIC DNA]</scope>
    <source>
        <strain evidence="8 9">BG7</strain>
    </source>
</reference>
<dbReference type="InterPro" id="IPR050090">
    <property type="entry name" value="Tyrosine_recombinase_XerCD"/>
</dbReference>
<dbReference type="Pfam" id="PF02899">
    <property type="entry name" value="Phage_int_SAM_1"/>
    <property type="match status" value="1"/>
</dbReference>
<dbReference type="PROSITE" id="PS51898">
    <property type="entry name" value="TYR_RECOMBINASE"/>
    <property type="match status" value="1"/>
</dbReference>
<sequence length="435" mass="48841">MRSAENLWDEGSPGSDFDAEFSQPVHRIKSLNDPTANTGIPDGVTLLFDRWFKPLTEMNLFILNHAKDRRNLFNTANSYADDLANYEMYCDYKGITWRDATTSDMEFYHSILSSGVSWITRKTFSPSTIARRIGTVKHFYEFCITKGFICDSASSPHRYKGKASRGTKVVKVKFIDLRSLRQILTVLGPSPEENTASPTRDRTVAEYLFLIGGRLEDAVALTMTDVLNWELELRERPDRFLVEHTVVGKGNVQRTVLVPRPLVSRIIKYIETTRAQIITLALKIKGPGWAPPNKIFLNGIESNHRDLGNAASADTLGRSFVEGVRKAGVLKAEDRVLFDADGKPFREGGSPKTEIVLSPKHSIHHLRHTFVAVIADGLRRHGNSAPFKVIQMLLGHSWLSTTVDTYGGSLALDEPDIADAYETVLRSYNFHEDVE</sequence>
<gene>
    <name evidence="8" type="ORF">FZ934_04230</name>
</gene>
<dbReference type="InterPro" id="IPR004107">
    <property type="entry name" value="Integrase_SAM-like_N"/>
</dbReference>
<keyword evidence="2" id="KW-0229">DNA integration</keyword>
<dbReference type="RefSeq" id="WP_153270053.1">
    <property type="nucleotide sequence ID" value="NZ_CP043498.1"/>
</dbReference>
<dbReference type="AlphaFoldDB" id="A0A5Q0C7V0"/>
<proteinExistence type="inferred from homology"/>
<protein>
    <submittedName>
        <fullName evidence="8">Uncharacterized protein</fullName>
    </submittedName>
</protein>
<keyword evidence="9" id="KW-1185">Reference proteome</keyword>
<dbReference type="PROSITE" id="PS51900">
    <property type="entry name" value="CB"/>
    <property type="match status" value="1"/>
</dbReference>
<dbReference type="Gene3D" id="1.10.150.130">
    <property type="match status" value="1"/>
</dbReference>